<dbReference type="Proteomes" id="UP001626593">
    <property type="component" value="Chromosome"/>
</dbReference>
<organism evidence="1 2">
    <name type="scientific">Aromatoleum evansii</name>
    <name type="common">Azoarcus evansii</name>
    <dbReference type="NCBI Taxonomy" id="59406"/>
    <lineage>
        <taxon>Bacteria</taxon>
        <taxon>Pseudomonadati</taxon>
        <taxon>Pseudomonadota</taxon>
        <taxon>Betaproteobacteria</taxon>
        <taxon>Rhodocyclales</taxon>
        <taxon>Rhodocyclaceae</taxon>
        <taxon>Aromatoleum</taxon>
    </lineage>
</organism>
<gene>
    <name evidence="1" type="ORF">U5817_12490</name>
</gene>
<keyword evidence="2" id="KW-1185">Reference proteome</keyword>
<evidence type="ECO:0000313" key="2">
    <source>
        <dbReference type="Proteomes" id="UP001626593"/>
    </source>
</evidence>
<protein>
    <submittedName>
        <fullName evidence="1">Uncharacterized protein</fullName>
    </submittedName>
</protein>
<dbReference type="RefSeq" id="WP_407280957.1">
    <property type="nucleotide sequence ID" value="NZ_CP141259.1"/>
</dbReference>
<accession>A0ABZ1ATP8</accession>
<sequence length="99" mass="10642">MDQWFMANLGDAMLAGDELDHVCALFELQGNRSPTTAVLMRHENLGRLHCELVLYFPPELADLAARVGAYPCGRPTLSGLGVAVGSPQRLADIMVGGMT</sequence>
<name>A0ABZ1ATP8_AROEV</name>
<reference evidence="1 2" key="1">
    <citation type="submission" date="2023-12" db="EMBL/GenBank/DDBJ databases">
        <title>A. evansii MAY27, complete genome.</title>
        <authorList>
            <person name="Wang Y."/>
        </authorList>
    </citation>
    <scope>NUCLEOTIDE SEQUENCE [LARGE SCALE GENOMIC DNA]</scope>
    <source>
        <strain evidence="1 2">MAY27</strain>
    </source>
</reference>
<evidence type="ECO:0000313" key="1">
    <source>
        <dbReference type="EMBL" id="WRL48830.1"/>
    </source>
</evidence>
<dbReference type="EMBL" id="CP141259">
    <property type="protein sequence ID" value="WRL48830.1"/>
    <property type="molecule type" value="Genomic_DNA"/>
</dbReference>
<proteinExistence type="predicted"/>